<reference evidence="2 3" key="1">
    <citation type="submission" date="2016-08" db="EMBL/GenBank/DDBJ databases">
        <title>Genomes of anaerobic fungi encode conserved fungal cellulosomes for biomass hydrolysis.</title>
        <authorList>
            <consortium name="DOE Joint Genome Institute"/>
            <person name="Haitjema C.H."/>
            <person name="Gilmore S.P."/>
            <person name="Henske J.K."/>
            <person name="Solomon K.V."/>
            <person name="De Groot R."/>
            <person name="Kuo A."/>
            <person name="Mondo S.J."/>
            <person name="Salamov A.A."/>
            <person name="Labutti K."/>
            <person name="Zhao Z."/>
            <person name="Chiniquy J."/>
            <person name="Barry K."/>
            <person name="Brewer H.M."/>
            <person name="Purvine S.O."/>
            <person name="Wright A.T."/>
            <person name="Boxma B."/>
            <person name="Van Alen T."/>
            <person name="Hackstein J.H."/>
            <person name="Baker S.E."/>
            <person name="Grigoriev I.V."/>
            <person name="O'Malley M.A."/>
        </authorList>
    </citation>
    <scope>NUCLEOTIDE SEQUENCE [LARGE SCALE GENOMIC DNA]</scope>
    <source>
        <strain evidence="3">finn</strain>
    </source>
</reference>
<evidence type="ECO:0000313" key="3">
    <source>
        <dbReference type="Proteomes" id="UP000193719"/>
    </source>
</evidence>
<reference evidence="2 3" key="2">
    <citation type="submission" date="2016-08" db="EMBL/GenBank/DDBJ databases">
        <title>Pervasive Adenine N6-methylation of Active Genes in Fungi.</title>
        <authorList>
            <consortium name="DOE Joint Genome Institute"/>
            <person name="Mondo S.J."/>
            <person name="Dannebaum R.O."/>
            <person name="Kuo R.C."/>
            <person name="Labutti K."/>
            <person name="Haridas S."/>
            <person name="Kuo A."/>
            <person name="Salamov A."/>
            <person name="Ahrendt S.R."/>
            <person name="Lipzen A."/>
            <person name="Sullivan W."/>
            <person name="Andreopoulos W.B."/>
            <person name="Clum A."/>
            <person name="Lindquist E."/>
            <person name="Daum C."/>
            <person name="Ramamoorthy G.K."/>
            <person name="Gryganskyi A."/>
            <person name="Culley D."/>
            <person name="Magnuson J.K."/>
            <person name="James T.Y."/>
            <person name="O'Malley M.A."/>
            <person name="Stajich J.E."/>
            <person name="Spatafora J.W."/>
            <person name="Visel A."/>
            <person name="Grigoriev I.V."/>
        </authorList>
    </citation>
    <scope>NUCLEOTIDE SEQUENCE [LARGE SCALE GENOMIC DNA]</scope>
    <source>
        <strain evidence="3">finn</strain>
    </source>
</reference>
<evidence type="ECO:0000313" key="2">
    <source>
        <dbReference type="EMBL" id="ORX46174.1"/>
    </source>
</evidence>
<dbReference type="EMBL" id="MCFH01000036">
    <property type="protein sequence ID" value="ORX46174.1"/>
    <property type="molecule type" value="Genomic_DNA"/>
</dbReference>
<proteinExistence type="predicted"/>
<dbReference type="OrthoDB" id="2156412at2759"/>
<gene>
    <name evidence="2" type="ORF">BCR36DRAFT_104749</name>
</gene>
<comment type="caution">
    <text evidence="2">The sequence shown here is derived from an EMBL/GenBank/DDBJ whole genome shotgun (WGS) entry which is preliminary data.</text>
</comment>
<dbReference type="Proteomes" id="UP000193719">
    <property type="component" value="Unassembled WGS sequence"/>
</dbReference>
<keyword evidence="3" id="KW-1185">Reference proteome</keyword>
<feature type="region of interest" description="Disordered" evidence="1">
    <location>
        <begin position="32"/>
        <end position="52"/>
    </location>
</feature>
<sequence length="262" mass="30350">MNFNEILLPPGVKSIKDLNTIKVKVDNNIKNRNENELNNNKKKKKEEESKKPLYNISNKNLKNENNGNLIPFNTNKVNIPTQSLETSHNTTEDFFEDIKNIDTEKPKIIKPYVRKRNKRDVLKITSKKITPHEQLLKNPIITTLSINKSQNDALDTLQENKNDIKSIPQKQMRYLNADGSMMTTSEENIRNIIKNTSNSNKKITNLYNHKDYPARRIKQTSFLFHRVGSGISDEKAQISLQTHKRKMEGVQNAIIKKIKESQ</sequence>
<dbReference type="AlphaFoldDB" id="A0A1Y1V2Z5"/>
<protein>
    <submittedName>
        <fullName evidence="2">Uncharacterized protein</fullName>
    </submittedName>
</protein>
<name>A0A1Y1V2Z5_9FUNG</name>
<organism evidence="2 3">
    <name type="scientific">Piromyces finnis</name>
    <dbReference type="NCBI Taxonomy" id="1754191"/>
    <lineage>
        <taxon>Eukaryota</taxon>
        <taxon>Fungi</taxon>
        <taxon>Fungi incertae sedis</taxon>
        <taxon>Chytridiomycota</taxon>
        <taxon>Chytridiomycota incertae sedis</taxon>
        <taxon>Neocallimastigomycetes</taxon>
        <taxon>Neocallimastigales</taxon>
        <taxon>Neocallimastigaceae</taxon>
        <taxon>Piromyces</taxon>
    </lineage>
</organism>
<accession>A0A1Y1V2Z5</accession>
<evidence type="ECO:0000256" key="1">
    <source>
        <dbReference type="SAM" id="MobiDB-lite"/>
    </source>
</evidence>